<evidence type="ECO:0008006" key="5">
    <source>
        <dbReference type="Google" id="ProtNLM"/>
    </source>
</evidence>
<dbReference type="Gene3D" id="3.40.50.720">
    <property type="entry name" value="NAD(P)-binding Rossmann-like Domain"/>
    <property type="match status" value="1"/>
</dbReference>
<dbReference type="Pfam" id="PF08125">
    <property type="entry name" value="Mannitol_dh_C"/>
    <property type="match status" value="1"/>
</dbReference>
<feature type="domain" description="Mannitol dehydrogenase N-terminal" evidence="2">
    <location>
        <begin position="29"/>
        <end position="282"/>
    </location>
</feature>
<dbReference type="SUPFAM" id="SSF48179">
    <property type="entry name" value="6-phosphogluconate dehydrogenase C-terminal domain-like"/>
    <property type="match status" value="1"/>
</dbReference>
<dbReference type="Gene3D" id="1.10.1040.10">
    <property type="entry name" value="N-(1-d-carboxylethyl)-l-norvaline Dehydrogenase, domain 2"/>
    <property type="match status" value="1"/>
</dbReference>
<name>A0A381SGE7_9ZZZZ</name>
<dbReference type="InterPro" id="IPR000669">
    <property type="entry name" value="Mannitol_DH"/>
</dbReference>
<feature type="domain" description="Mannitol dehydrogenase C-terminal" evidence="3">
    <location>
        <begin position="293"/>
        <end position="484"/>
    </location>
</feature>
<evidence type="ECO:0000256" key="1">
    <source>
        <dbReference type="ARBA" id="ARBA00023002"/>
    </source>
</evidence>
<organism evidence="4">
    <name type="scientific">marine metagenome</name>
    <dbReference type="NCBI Taxonomy" id="408172"/>
    <lineage>
        <taxon>unclassified sequences</taxon>
        <taxon>metagenomes</taxon>
        <taxon>ecological metagenomes</taxon>
    </lineage>
</organism>
<dbReference type="InterPro" id="IPR013328">
    <property type="entry name" value="6PGD_dom2"/>
</dbReference>
<dbReference type="InterPro" id="IPR013131">
    <property type="entry name" value="Mannitol_DH_N"/>
</dbReference>
<keyword evidence="1" id="KW-0560">Oxidoreductase</keyword>
<dbReference type="AlphaFoldDB" id="A0A381SGE7"/>
<dbReference type="PANTHER" id="PTHR43362">
    <property type="entry name" value="MANNITOL DEHYDROGENASE DSF1-RELATED"/>
    <property type="match status" value="1"/>
</dbReference>
<proteinExistence type="predicted"/>
<dbReference type="PANTHER" id="PTHR43362:SF1">
    <property type="entry name" value="MANNITOL DEHYDROGENASE 2-RELATED"/>
    <property type="match status" value="1"/>
</dbReference>
<dbReference type="PRINTS" id="PR00084">
    <property type="entry name" value="MTLDHDRGNASE"/>
</dbReference>
<dbReference type="InterPro" id="IPR036291">
    <property type="entry name" value="NAD(P)-bd_dom_sf"/>
</dbReference>
<sequence>VNILNSSTLDGLHPSVRRPPFDPTQLAPGIVHLGVGAFHRAHMAYYTQRAMGKTPEDTIAGDTTWGIRGVSFRSTAVRDRLRPQDFLYALAACDNEHEDIEIIGAVRDIVYAGDNPLVCPALIADRETRIVSMTITEKGYCHDPATGQLDENHPGVLLDLESPDKPVTAIGALAEGLRLRRDLKSGRLTLLSCDNLPANGSALARILRRYVELVDPSLLAWIDDAVSFPSCVLDRIVPATTEDDRTHIANTLGVRDESPVIAEAFSQWVLEDDFRAGRPAWEIAGVKMVSRADEFETMKLRLLNGPHSACAYLGYLAGFATIAQVVATKEFPRFLLRMMDEEIIPGLVVSAGMDVESYKLSVLDRFANPALAHETRQIAMDGSQKLPQRLLESVRSALEKSLPLDCLALSVAAWMRFVTGTNENGESIEVSDPLAPKLLDVGQAGAGDATQLVEGYLGLDEIFGSDLRQSDRFKVAATAALATLYEKGTLRTVTHYAQR</sequence>
<reference evidence="4" key="1">
    <citation type="submission" date="2018-05" db="EMBL/GenBank/DDBJ databases">
        <authorList>
            <person name="Lanie J.A."/>
            <person name="Ng W.-L."/>
            <person name="Kazmierczak K.M."/>
            <person name="Andrzejewski T.M."/>
            <person name="Davidsen T.M."/>
            <person name="Wayne K.J."/>
            <person name="Tettelin H."/>
            <person name="Glass J.I."/>
            <person name="Rusch D."/>
            <person name="Podicherti R."/>
            <person name="Tsui H.-C.T."/>
            <person name="Winkler M.E."/>
        </authorList>
    </citation>
    <scope>NUCLEOTIDE SEQUENCE</scope>
</reference>
<evidence type="ECO:0000259" key="3">
    <source>
        <dbReference type="Pfam" id="PF08125"/>
    </source>
</evidence>
<dbReference type="Pfam" id="PF01232">
    <property type="entry name" value="Mannitol_dh"/>
    <property type="match status" value="1"/>
</dbReference>
<dbReference type="InterPro" id="IPR013118">
    <property type="entry name" value="Mannitol_DH_C"/>
</dbReference>
<dbReference type="InterPro" id="IPR050988">
    <property type="entry name" value="Mannitol_DH/Oxidoreductase"/>
</dbReference>
<feature type="non-terminal residue" evidence="4">
    <location>
        <position position="1"/>
    </location>
</feature>
<dbReference type="InterPro" id="IPR008927">
    <property type="entry name" value="6-PGluconate_DH-like_C_sf"/>
</dbReference>
<gene>
    <name evidence="4" type="ORF">METZ01_LOCUS55235</name>
</gene>
<dbReference type="EMBL" id="UINC01002999">
    <property type="protein sequence ID" value="SVA02381.1"/>
    <property type="molecule type" value="Genomic_DNA"/>
</dbReference>
<evidence type="ECO:0000313" key="4">
    <source>
        <dbReference type="EMBL" id="SVA02381.1"/>
    </source>
</evidence>
<dbReference type="GO" id="GO:0016616">
    <property type="term" value="F:oxidoreductase activity, acting on the CH-OH group of donors, NAD or NADP as acceptor"/>
    <property type="evidence" value="ECO:0007669"/>
    <property type="project" value="TreeGrafter"/>
</dbReference>
<protein>
    <recommendedName>
        <fullName evidence="5">Mannitol dehydrogenase C-terminal domain-containing protein</fullName>
    </recommendedName>
</protein>
<evidence type="ECO:0000259" key="2">
    <source>
        <dbReference type="Pfam" id="PF01232"/>
    </source>
</evidence>
<accession>A0A381SGE7</accession>
<dbReference type="SUPFAM" id="SSF51735">
    <property type="entry name" value="NAD(P)-binding Rossmann-fold domains"/>
    <property type="match status" value="1"/>
</dbReference>